<evidence type="ECO:0000256" key="1">
    <source>
        <dbReference type="SAM" id="MobiDB-lite"/>
    </source>
</evidence>
<evidence type="ECO:0000313" key="3">
    <source>
        <dbReference type="EMBL" id="KAK8059938.1"/>
    </source>
</evidence>
<protein>
    <recommendedName>
        <fullName evidence="2">DUF7580 domain-containing protein</fullName>
    </recommendedName>
</protein>
<accession>A0ABR1ULZ2</accession>
<proteinExistence type="predicted"/>
<feature type="region of interest" description="Disordered" evidence="1">
    <location>
        <begin position="1"/>
        <end position="30"/>
    </location>
</feature>
<dbReference type="Proteomes" id="UP001446871">
    <property type="component" value="Unassembled WGS sequence"/>
</dbReference>
<feature type="domain" description="DUF7580" evidence="2">
    <location>
        <begin position="36"/>
        <end position="217"/>
    </location>
</feature>
<comment type="caution">
    <text evidence="3">The sequence shown here is derived from an EMBL/GenBank/DDBJ whole genome shotgun (WGS) entry which is preliminary data.</text>
</comment>
<reference evidence="3 4" key="1">
    <citation type="submission" date="2023-01" db="EMBL/GenBank/DDBJ databases">
        <title>Analysis of 21 Apiospora genomes using comparative genomics revels a genus with tremendous synthesis potential of carbohydrate active enzymes and secondary metabolites.</title>
        <authorList>
            <person name="Sorensen T."/>
        </authorList>
    </citation>
    <scope>NUCLEOTIDE SEQUENCE [LARGE SCALE GENOMIC DNA]</scope>
    <source>
        <strain evidence="3 4">CBS 83171</strain>
    </source>
</reference>
<evidence type="ECO:0000313" key="4">
    <source>
        <dbReference type="Proteomes" id="UP001446871"/>
    </source>
</evidence>
<gene>
    <name evidence="3" type="ORF">PG996_009868</name>
</gene>
<keyword evidence="4" id="KW-1185">Reference proteome</keyword>
<organism evidence="3 4">
    <name type="scientific">Apiospora saccharicola</name>
    <dbReference type="NCBI Taxonomy" id="335842"/>
    <lineage>
        <taxon>Eukaryota</taxon>
        <taxon>Fungi</taxon>
        <taxon>Dikarya</taxon>
        <taxon>Ascomycota</taxon>
        <taxon>Pezizomycotina</taxon>
        <taxon>Sordariomycetes</taxon>
        <taxon>Xylariomycetidae</taxon>
        <taxon>Amphisphaeriales</taxon>
        <taxon>Apiosporaceae</taxon>
        <taxon>Apiospora</taxon>
    </lineage>
</organism>
<dbReference type="PANTHER" id="PTHR35186">
    <property type="entry name" value="ANK_REP_REGION DOMAIN-CONTAINING PROTEIN"/>
    <property type="match status" value="1"/>
</dbReference>
<name>A0ABR1ULZ2_9PEZI</name>
<feature type="compositionally biased region" description="Basic and acidic residues" evidence="1">
    <location>
        <begin position="1"/>
        <end position="10"/>
    </location>
</feature>
<dbReference type="PANTHER" id="PTHR35186:SF4">
    <property type="entry name" value="PRION-INHIBITION AND PROPAGATION HELO DOMAIN-CONTAINING PROTEIN"/>
    <property type="match status" value="1"/>
</dbReference>
<sequence length="217" mass="24569">MALGRGHGEKGQPVIPPPTESENTEPGAWDNKNSWSMLSLRDVLRNHGKTLPELRYGHKMKLAVLVARALLQLSASSWITEVLTSENIVLLRKDDATMYNSIYVSMPILPARPPALQLNLPTQITKDEQRLFSLGIILIELALGTCWEQIRASTGSTSDRDIAQDKLREVREVNEFCYLAAKYCINLEIVDNNRDLETRELRKDVCEKVVDRLEDNL</sequence>
<dbReference type="InterPro" id="IPR056002">
    <property type="entry name" value="DUF7580"/>
</dbReference>
<evidence type="ECO:0000259" key="2">
    <source>
        <dbReference type="Pfam" id="PF24476"/>
    </source>
</evidence>
<dbReference type="EMBL" id="JAQQWM010000006">
    <property type="protein sequence ID" value="KAK8059938.1"/>
    <property type="molecule type" value="Genomic_DNA"/>
</dbReference>
<dbReference type="Pfam" id="PF24476">
    <property type="entry name" value="DUF7580"/>
    <property type="match status" value="1"/>
</dbReference>